<dbReference type="EMBL" id="CP013099">
    <property type="protein sequence ID" value="ALP54009.1"/>
    <property type="molecule type" value="Genomic_DNA"/>
</dbReference>
<accession>A0A0S2TFT9</accession>
<evidence type="ECO:0000256" key="3">
    <source>
        <dbReference type="ARBA" id="ARBA00011738"/>
    </source>
</evidence>
<keyword evidence="6" id="KW-0426">Late protein</keyword>
<dbReference type="GO" id="GO:0003677">
    <property type="term" value="F:DNA binding"/>
    <property type="evidence" value="ECO:0007669"/>
    <property type="project" value="UniProtKB-KW"/>
</dbReference>
<evidence type="ECO:0000256" key="9">
    <source>
        <dbReference type="ARBA" id="ARBA00033227"/>
    </source>
</evidence>
<dbReference type="Proteomes" id="UP000055136">
    <property type="component" value="Chromosome"/>
</dbReference>
<evidence type="ECO:0000313" key="14">
    <source>
        <dbReference type="Proteomes" id="UP000055136"/>
    </source>
</evidence>
<evidence type="ECO:0000256" key="10">
    <source>
        <dbReference type="ARBA" id="ARBA00046140"/>
    </source>
</evidence>
<dbReference type="KEGG" id="tee:Tel_13185"/>
<sequence>MKKSVKKKAATKKKVATKKAVTKKKSVKKAAAAPAAKPIPRAKKAYTKTELLSTISDRTGVAKKDVGAVLDGLGEVIEAHVKKGAVGQFNLPGLLKVKTIRKKATKARKGINPFTGEETVFKAKPARTVVKVLPLKKLKEMVE</sequence>
<dbReference type="PANTHER" id="PTHR33175:SF13">
    <property type="entry name" value="HISTONE-LIKE PROTEIN"/>
    <property type="match status" value="1"/>
</dbReference>
<evidence type="ECO:0000256" key="2">
    <source>
        <dbReference type="ARBA" id="ARBA00010529"/>
    </source>
</evidence>
<evidence type="ECO:0000256" key="4">
    <source>
        <dbReference type="ARBA" id="ARBA00016145"/>
    </source>
</evidence>
<evidence type="ECO:0000256" key="7">
    <source>
        <dbReference type="ARBA" id="ARBA00023125"/>
    </source>
</evidence>
<protein>
    <recommendedName>
        <fullName evidence="4">Viral histone-like protein</fullName>
    </recommendedName>
    <alternativeName>
        <fullName evidence="9">DNA-binding protein pA104R</fullName>
    </alternativeName>
    <alternativeName>
        <fullName evidence="8">pA104R</fullName>
    </alternativeName>
</protein>
<evidence type="ECO:0000313" key="13">
    <source>
        <dbReference type="EMBL" id="ALP54009.1"/>
    </source>
</evidence>
<evidence type="ECO:0000256" key="8">
    <source>
        <dbReference type="ARBA" id="ARBA00033120"/>
    </source>
</evidence>
<organism evidence="13 14">
    <name type="scientific">Candidatus Tenderia electrophaga</name>
    <dbReference type="NCBI Taxonomy" id="1748243"/>
    <lineage>
        <taxon>Bacteria</taxon>
        <taxon>Pseudomonadati</taxon>
        <taxon>Pseudomonadota</taxon>
        <taxon>Gammaproteobacteria</taxon>
        <taxon>Candidatus Tenderiales</taxon>
        <taxon>Candidatus Tenderiaceae</taxon>
        <taxon>Candidatus Tenderia</taxon>
    </lineage>
</organism>
<keyword evidence="7" id="KW-0238">DNA-binding</keyword>
<comment type="subcellular location">
    <subcellularLocation>
        <location evidence="1">Virion</location>
    </subcellularLocation>
</comment>
<name>A0A0S2TFT9_9GAMM</name>
<dbReference type="Gene3D" id="4.10.520.10">
    <property type="entry name" value="IHF-like DNA-binding proteins"/>
    <property type="match status" value="1"/>
</dbReference>
<feature type="compositionally biased region" description="Basic residues" evidence="12">
    <location>
        <begin position="1"/>
        <end position="28"/>
    </location>
</feature>
<evidence type="ECO:0000256" key="1">
    <source>
        <dbReference type="ARBA" id="ARBA00004328"/>
    </source>
</evidence>
<dbReference type="GO" id="GO:0030527">
    <property type="term" value="F:structural constituent of chromatin"/>
    <property type="evidence" value="ECO:0007669"/>
    <property type="project" value="InterPro"/>
</dbReference>
<dbReference type="GO" id="GO:0006260">
    <property type="term" value="P:DNA replication"/>
    <property type="evidence" value="ECO:0007669"/>
    <property type="project" value="UniProtKB-KW"/>
</dbReference>
<reference evidence="13" key="1">
    <citation type="submission" date="2015-10" db="EMBL/GenBank/DDBJ databases">
        <title>Description of Candidatus Tenderia electrophaga gen. nov, sp. nov., an Uncultivated Electroautotroph from a Biocathode Enrichment.</title>
        <authorList>
            <person name="Eddie B.J."/>
            <person name="Malanoski A.P."/>
            <person name="Wang Z."/>
            <person name="Hall R.J."/>
            <person name="Oh S.D."/>
            <person name="Heiner C."/>
            <person name="Lin B."/>
            <person name="Strycharz-Glaven S.M."/>
        </authorList>
    </citation>
    <scope>NUCLEOTIDE SEQUENCE [LARGE SCALE GENOMIC DNA]</scope>
    <source>
        <strain evidence="13">NRL1</strain>
    </source>
</reference>
<dbReference type="CDD" id="cd13834">
    <property type="entry name" value="HU_like"/>
    <property type="match status" value="1"/>
</dbReference>
<keyword evidence="14" id="KW-1185">Reference proteome</keyword>
<dbReference type="AlphaFoldDB" id="A0A0S2TFT9"/>
<evidence type="ECO:0000256" key="6">
    <source>
        <dbReference type="ARBA" id="ARBA00022921"/>
    </source>
</evidence>
<gene>
    <name evidence="13" type="ORF">Tel_13185</name>
</gene>
<feature type="compositionally biased region" description="Low complexity" evidence="12">
    <location>
        <begin position="29"/>
        <end position="39"/>
    </location>
</feature>
<dbReference type="STRING" id="1748243.Tel_13185"/>
<dbReference type="PANTHER" id="PTHR33175">
    <property type="entry name" value="DNA-BINDING PROTEIN HU"/>
    <property type="match status" value="1"/>
</dbReference>
<comment type="subunit">
    <text evidence="3">Homodimer.</text>
</comment>
<dbReference type="SMART" id="SM00411">
    <property type="entry name" value="BHL"/>
    <property type="match status" value="1"/>
</dbReference>
<comment type="similarity">
    <text evidence="2 11">Belongs to the bacterial histone-like protein family.</text>
</comment>
<proteinExistence type="inferred from homology"/>
<dbReference type="InterPro" id="IPR000119">
    <property type="entry name" value="Hist_DNA-bd"/>
</dbReference>
<evidence type="ECO:0000256" key="12">
    <source>
        <dbReference type="SAM" id="MobiDB-lite"/>
    </source>
</evidence>
<feature type="region of interest" description="Disordered" evidence="12">
    <location>
        <begin position="1"/>
        <end position="39"/>
    </location>
</feature>
<keyword evidence="5" id="KW-0235">DNA replication</keyword>
<evidence type="ECO:0000256" key="11">
    <source>
        <dbReference type="RuleBase" id="RU003939"/>
    </source>
</evidence>
<dbReference type="InterPro" id="IPR010992">
    <property type="entry name" value="IHF-like_DNA-bd_dom_sf"/>
</dbReference>
<dbReference type="SUPFAM" id="SSF47729">
    <property type="entry name" value="IHF-like DNA-binding proteins"/>
    <property type="match status" value="1"/>
</dbReference>
<dbReference type="Pfam" id="PF00216">
    <property type="entry name" value="Bac_DNA_binding"/>
    <property type="match status" value="1"/>
</dbReference>
<evidence type="ECO:0000256" key="5">
    <source>
        <dbReference type="ARBA" id="ARBA00022705"/>
    </source>
</evidence>
<dbReference type="GO" id="GO:0005829">
    <property type="term" value="C:cytosol"/>
    <property type="evidence" value="ECO:0007669"/>
    <property type="project" value="TreeGrafter"/>
</dbReference>
<comment type="function">
    <text evidence="10">DNA-binding protein that plays a critical role in nucleoid compaction, genome replication and DNA replication and transcription. Binds to both ssDNA and dsDNA with a binding site covering about 15 nucleotides. Displays DNA-supercoiling activity only when associated with the viral DNA topoisomerase 2.</text>
</comment>